<keyword evidence="2" id="KW-1185">Reference proteome</keyword>
<dbReference type="EMBL" id="JABFTP020000062">
    <property type="protein sequence ID" value="KAL3274358.1"/>
    <property type="molecule type" value="Genomic_DNA"/>
</dbReference>
<evidence type="ECO:0000313" key="2">
    <source>
        <dbReference type="Proteomes" id="UP001516400"/>
    </source>
</evidence>
<sequence length="244" mass="28690">MRSNLLVDVRGLMEIIYVLSSPLPWLIYGSDFLKLLERLKLFVVRPDNYDETCKQIKILCHKFNVLTIITFACKSLYNYLSNEFCEGKTYTDDPRYLCGMWVPHWFPIVTDYFPVPSMRSNLLVDVRGLMEIIYVLSSPLPWLIYGSDFLKLLERLKLFVVRPDNYDETCKQIKILCYKFNVLTIITFACKSLYNYLSNEFCEGKIYTDDPRYLCGMWVPHWFPIVTDYFPDASVNCVVIVCNS</sequence>
<evidence type="ECO:0000313" key="1">
    <source>
        <dbReference type="EMBL" id="KAL3274358.1"/>
    </source>
</evidence>
<organism evidence="1 2">
    <name type="scientific">Cryptolaemus montrouzieri</name>
    <dbReference type="NCBI Taxonomy" id="559131"/>
    <lineage>
        <taxon>Eukaryota</taxon>
        <taxon>Metazoa</taxon>
        <taxon>Ecdysozoa</taxon>
        <taxon>Arthropoda</taxon>
        <taxon>Hexapoda</taxon>
        <taxon>Insecta</taxon>
        <taxon>Pterygota</taxon>
        <taxon>Neoptera</taxon>
        <taxon>Endopterygota</taxon>
        <taxon>Coleoptera</taxon>
        <taxon>Polyphaga</taxon>
        <taxon>Cucujiformia</taxon>
        <taxon>Coccinelloidea</taxon>
        <taxon>Coccinellidae</taxon>
        <taxon>Scymninae</taxon>
        <taxon>Scymnini</taxon>
        <taxon>Cryptolaemus</taxon>
    </lineage>
</organism>
<dbReference type="Proteomes" id="UP001516400">
    <property type="component" value="Unassembled WGS sequence"/>
</dbReference>
<gene>
    <name evidence="1" type="ORF">HHI36_015756</name>
</gene>
<comment type="caution">
    <text evidence="1">The sequence shown here is derived from an EMBL/GenBank/DDBJ whole genome shotgun (WGS) entry which is preliminary data.</text>
</comment>
<name>A0ABD2N6R7_9CUCU</name>
<accession>A0ABD2N6R7</accession>
<dbReference type="AlphaFoldDB" id="A0ABD2N6R7"/>
<reference evidence="1 2" key="1">
    <citation type="journal article" date="2021" name="BMC Biol.">
        <title>Horizontally acquired antibacterial genes associated with adaptive radiation of ladybird beetles.</title>
        <authorList>
            <person name="Li H.S."/>
            <person name="Tang X.F."/>
            <person name="Huang Y.H."/>
            <person name="Xu Z.Y."/>
            <person name="Chen M.L."/>
            <person name="Du X.Y."/>
            <person name="Qiu B.Y."/>
            <person name="Chen P.T."/>
            <person name="Zhang W."/>
            <person name="Slipinski A."/>
            <person name="Escalona H.E."/>
            <person name="Waterhouse R.M."/>
            <person name="Zwick A."/>
            <person name="Pang H."/>
        </authorList>
    </citation>
    <scope>NUCLEOTIDE SEQUENCE [LARGE SCALE GENOMIC DNA]</scope>
    <source>
        <strain evidence="1">SYSU2018</strain>
    </source>
</reference>
<protein>
    <submittedName>
        <fullName evidence="1">Uncharacterized protein</fullName>
    </submittedName>
</protein>
<proteinExistence type="predicted"/>